<organism evidence="3 4">
    <name type="scientific">Cryobacterium algoricola</name>
    <dbReference type="NCBI Taxonomy" id="1259183"/>
    <lineage>
        <taxon>Bacteria</taxon>
        <taxon>Bacillati</taxon>
        <taxon>Actinomycetota</taxon>
        <taxon>Actinomycetes</taxon>
        <taxon>Micrococcales</taxon>
        <taxon>Microbacteriaceae</taxon>
        <taxon>Cryobacterium</taxon>
    </lineage>
</organism>
<feature type="transmembrane region" description="Helical" evidence="1">
    <location>
        <begin position="419"/>
        <end position="444"/>
    </location>
</feature>
<dbReference type="PANTHER" id="PTHR46825:SF9">
    <property type="entry name" value="BETA-LACTAMASE-RELATED DOMAIN-CONTAINING PROTEIN"/>
    <property type="match status" value="1"/>
</dbReference>
<dbReference type="Pfam" id="PF00144">
    <property type="entry name" value="Beta-lactamase"/>
    <property type="match status" value="1"/>
</dbReference>
<dbReference type="InterPro" id="IPR012338">
    <property type="entry name" value="Beta-lactam/transpept-like"/>
</dbReference>
<keyword evidence="1" id="KW-0812">Transmembrane</keyword>
<feature type="transmembrane region" description="Helical" evidence="1">
    <location>
        <begin position="456"/>
        <end position="477"/>
    </location>
</feature>
<gene>
    <name evidence="3" type="ORF">E3O44_06615</name>
</gene>
<keyword evidence="3" id="KW-0378">Hydrolase</keyword>
<dbReference type="PANTHER" id="PTHR46825">
    <property type="entry name" value="D-ALANYL-D-ALANINE-CARBOXYPEPTIDASE/ENDOPEPTIDASE AMPH"/>
    <property type="match status" value="1"/>
</dbReference>
<keyword evidence="1" id="KW-1133">Transmembrane helix</keyword>
<dbReference type="GO" id="GO:0016787">
    <property type="term" value="F:hydrolase activity"/>
    <property type="evidence" value="ECO:0007669"/>
    <property type="project" value="UniProtKB-KW"/>
</dbReference>
<evidence type="ECO:0000256" key="1">
    <source>
        <dbReference type="SAM" id="Phobius"/>
    </source>
</evidence>
<keyword evidence="4" id="KW-1185">Reference proteome</keyword>
<proteinExistence type="predicted"/>
<dbReference type="Proteomes" id="UP000297608">
    <property type="component" value="Unassembled WGS sequence"/>
</dbReference>
<sequence>MPSRHRATITRMRTTRERRRSVPLRGGLMIAVALITSLAAGTTVSAGAAVPSSHGWATASEITALLEKERADLKLSGLAVVVLSGGSVLFEGAFGDAAPGGPTVTLNTPFVLGSTSKQLTGLAIQQLIAQGKLSLHDTVGTLLRHLGSESSPFADVTVAELLSHTSGISTGAGTADVFDPTPAFASLGTETRHLLMTAPSSMAGTSFEYSNGNYTLLGSIIEEITGQTFETALQILVGRPLGLDATTSDLTAAQANGLASGHYTWFGVIDSTTPGPRWPMGAPSAYTSSTAADLTRLLKAELGRPSGIDSAVFGADHAPLAAVDKYSRYASGWYMRSFWELHDDDENFDDPALPLIYEHDGDTTRETSYLAFSPDLGLGVIVLSNTGLGTDTARFSEFTYRLLHTIVGTTAAPHLVDPVIAAAPVIMIVLPLLQLAALILLTVSFVRRRLGRIARVILRVVAALVTVVTVFVAFVAVPERTNQSLFNRVWWAGVPDLAVSTASSLVFAAATIVFGAVALIQAQHRRRSLSVNDPADNASSNH</sequence>
<protein>
    <submittedName>
        <fullName evidence="3">Class A beta-lactamase-related serine hydrolase</fullName>
    </submittedName>
</protein>
<accession>A0ABY2IHD6</accession>
<dbReference type="EMBL" id="SOFG01000009">
    <property type="protein sequence ID" value="TFB88333.1"/>
    <property type="molecule type" value="Genomic_DNA"/>
</dbReference>
<evidence type="ECO:0000313" key="3">
    <source>
        <dbReference type="EMBL" id="TFB88333.1"/>
    </source>
</evidence>
<evidence type="ECO:0000313" key="4">
    <source>
        <dbReference type="Proteomes" id="UP000297608"/>
    </source>
</evidence>
<comment type="caution">
    <text evidence="3">The sequence shown here is derived from an EMBL/GenBank/DDBJ whole genome shotgun (WGS) entry which is preliminary data.</text>
</comment>
<feature type="domain" description="Beta-lactamase-related" evidence="2">
    <location>
        <begin position="65"/>
        <end position="389"/>
    </location>
</feature>
<name>A0ABY2IHD6_9MICO</name>
<reference evidence="3 4" key="1">
    <citation type="submission" date="2019-03" db="EMBL/GenBank/DDBJ databases">
        <title>Genomics of glacier-inhabiting Cryobacterium strains.</title>
        <authorList>
            <person name="Liu Q."/>
            <person name="Xin Y.-H."/>
        </authorList>
    </citation>
    <scope>NUCLEOTIDE SEQUENCE [LARGE SCALE GENOMIC DNA]</scope>
    <source>
        <strain evidence="3 4">MDB2-B</strain>
    </source>
</reference>
<dbReference type="InterPro" id="IPR001466">
    <property type="entry name" value="Beta-lactam-related"/>
</dbReference>
<keyword evidence="1" id="KW-0472">Membrane</keyword>
<dbReference type="Gene3D" id="3.40.710.10">
    <property type="entry name" value="DD-peptidase/beta-lactamase superfamily"/>
    <property type="match status" value="1"/>
</dbReference>
<feature type="transmembrane region" description="Helical" evidence="1">
    <location>
        <begin position="497"/>
        <end position="520"/>
    </location>
</feature>
<evidence type="ECO:0000259" key="2">
    <source>
        <dbReference type="Pfam" id="PF00144"/>
    </source>
</evidence>
<dbReference type="SUPFAM" id="SSF56601">
    <property type="entry name" value="beta-lactamase/transpeptidase-like"/>
    <property type="match status" value="1"/>
</dbReference>
<dbReference type="InterPro" id="IPR050491">
    <property type="entry name" value="AmpC-like"/>
</dbReference>